<sequence length="166" mass="18921">MRKFLFVSVRGLSRFVRREVACEVLQHKVLVGHGAVPAKKQDMVEFVERIWRVGREHAAHKVIKHAADHCVRFVHMAGTVGVVLIKPLNLFGRMAEYDDVIAAELLEHFNIGPVERAERNGAVHHEFHIARTGRFLAGGGYLLADVGRWNEQFRRGNVIVFKEHDL</sequence>
<protein>
    <submittedName>
        <fullName evidence="1">Uncharacterized protein</fullName>
    </submittedName>
</protein>
<reference evidence="1" key="1">
    <citation type="submission" date="2019-08" db="EMBL/GenBank/DDBJ databases">
        <authorList>
            <person name="Kucharzyk K."/>
            <person name="Murdoch R.W."/>
            <person name="Higgins S."/>
            <person name="Loffler F."/>
        </authorList>
    </citation>
    <scope>NUCLEOTIDE SEQUENCE</scope>
</reference>
<organism evidence="1">
    <name type="scientific">bioreactor metagenome</name>
    <dbReference type="NCBI Taxonomy" id="1076179"/>
    <lineage>
        <taxon>unclassified sequences</taxon>
        <taxon>metagenomes</taxon>
        <taxon>ecological metagenomes</taxon>
    </lineage>
</organism>
<gene>
    <name evidence="1" type="ORF">SDC9_191079</name>
</gene>
<comment type="caution">
    <text evidence="1">The sequence shown here is derived from an EMBL/GenBank/DDBJ whole genome shotgun (WGS) entry which is preliminary data.</text>
</comment>
<proteinExistence type="predicted"/>
<dbReference type="AlphaFoldDB" id="A0A645HZ94"/>
<name>A0A645HZ94_9ZZZZ</name>
<dbReference type="EMBL" id="VSSQ01101964">
    <property type="protein sequence ID" value="MPN43519.1"/>
    <property type="molecule type" value="Genomic_DNA"/>
</dbReference>
<accession>A0A645HZ94</accession>
<evidence type="ECO:0000313" key="1">
    <source>
        <dbReference type="EMBL" id="MPN43519.1"/>
    </source>
</evidence>